<organism evidence="3 4">
    <name type="scientific">Geobacter pickeringii</name>
    <dbReference type="NCBI Taxonomy" id="345632"/>
    <lineage>
        <taxon>Bacteria</taxon>
        <taxon>Pseudomonadati</taxon>
        <taxon>Thermodesulfobacteriota</taxon>
        <taxon>Desulfuromonadia</taxon>
        <taxon>Geobacterales</taxon>
        <taxon>Geobacteraceae</taxon>
        <taxon>Geobacter</taxon>
    </lineage>
</organism>
<feature type="domain" description="Helix-turn-helix" evidence="2">
    <location>
        <begin position="87"/>
        <end position="137"/>
    </location>
</feature>
<dbReference type="HOGENOM" id="CLU_1832305_0_0_7"/>
<dbReference type="EMBL" id="CP009788">
    <property type="protein sequence ID" value="AJE03335.1"/>
    <property type="molecule type" value="Genomic_DNA"/>
</dbReference>
<dbReference type="InterPro" id="IPR041657">
    <property type="entry name" value="HTH_17"/>
</dbReference>
<accession>A0A0B5BFQ2</accession>
<gene>
    <name evidence="3" type="ORF">GPICK_08185</name>
</gene>
<dbReference type="RefSeq" id="WP_039742060.1">
    <property type="nucleotide sequence ID" value="NZ_CP009788.1"/>
</dbReference>
<evidence type="ECO:0000313" key="4">
    <source>
        <dbReference type="Proteomes" id="UP000057609"/>
    </source>
</evidence>
<protein>
    <recommendedName>
        <fullName evidence="2">Helix-turn-helix domain-containing protein</fullName>
    </recommendedName>
</protein>
<dbReference type="InterPro" id="IPR010093">
    <property type="entry name" value="SinI_DNA-bd"/>
</dbReference>
<dbReference type="OrthoDB" id="9800023at2"/>
<dbReference type="STRING" id="345632.GPICK_08185"/>
<evidence type="ECO:0000259" key="2">
    <source>
        <dbReference type="Pfam" id="PF12728"/>
    </source>
</evidence>
<dbReference type="KEGG" id="gpi:GPICK_08185"/>
<dbReference type="NCBIfam" id="TIGR01764">
    <property type="entry name" value="excise"/>
    <property type="match status" value="1"/>
</dbReference>
<feature type="compositionally biased region" description="Low complexity" evidence="1">
    <location>
        <begin position="64"/>
        <end position="78"/>
    </location>
</feature>
<keyword evidence="4" id="KW-1185">Reference proteome</keyword>
<dbReference type="GO" id="GO:0003677">
    <property type="term" value="F:DNA binding"/>
    <property type="evidence" value="ECO:0007669"/>
    <property type="project" value="InterPro"/>
</dbReference>
<dbReference type="Pfam" id="PF12728">
    <property type="entry name" value="HTH_17"/>
    <property type="match status" value="1"/>
</dbReference>
<dbReference type="Proteomes" id="UP000057609">
    <property type="component" value="Chromosome"/>
</dbReference>
<sequence>MSRKTKKTKRVNLTPDQLLQAEFDKSTALKFPALPRPVSGARRETLDDVNAFLSGSTVEEEARPAAGAGTGAAPVPAGDPPAADALLLTVADLCGLLQISRSTFFRLKKAGQVPGCITLGGQVRYHRETVEAWLRSQVKG</sequence>
<feature type="region of interest" description="Disordered" evidence="1">
    <location>
        <begin position="57"/>
        <end position="78"/>
    </location>
</feature>
<reference evidence="3 4" key="1">
    <citation type="journal article" date="2015" name="Genome Announc.">
        <title>Complete Genome of Geobacter pickeringii G13T, a Metal-Reducing Isolate from Sedimentary Kaolin Deposits.</title>
        <authorList>
            <person name="Badalamenti J.P."/>
            <person name="Bond D.R."/>
        </authorList>
    </citation>
    <scope>NUCLEOTIDE SEQUENCE [LARGE SCALE GENOMIC DNA]</scope>
    <source>
        <strain evidence="3 4">G13</strain>
    </source>
</reference>
<dbReference type="AlphaFoldDB" id="A0A0B5BFQ2"/>
<evidence type="ECO:0000256" key="1">
    <source>
        <dbReference type="SAM" id="MobiDB-lite"/>
    </source>
</evidence>
<evidence type="ECO:0000313" key="3">
    <source>
        <dbReference type="EMBL" id="AJE03335.1"/>
    </source>
</evidence>
<name>A0A0B5BFQ2_9BACT</name>
<proteinExistence type="predicted"/>